<proteinExistence type="predicted"/>
<dbReference type="InterPro" id="IPR036558">
    <property type="entry name" value="YqbG-like_sf"/>
</dbReference>
<dbReference type="InterPro" id="IPR013514">
    <property type="entry name" value="DUF3199_YqbG"/>
</dbReference>
<sequence>MQAYADEMYYINDYLKGRKPVITTGFHFYVRSASQVIDRYTFNRLKDVVEIPDEVQMCCCELAESEYCREKQQKESGGKVSEKIGTYSVSFGSVQESAQATAKEQRSIVMKWLADTGLCYQGV</sequence>
<name>A0A0E2H5L4_9FIRM</name>
<reference evidence="1 2" key="1">
    <citation type="submission" date="2013-01" db="EMBL/GenBank/DDBJ databases">
        <title>The Genome Sequence of Clostridium clostridioforme 90A8.</title>
        <authorList>
            <consortium name="The Broad Institute Genome Sequencing Platform"/>
            <person name="Earl A."/>
            <person name="Ward D."/>
            <person name="Feldgarden M."/>
            <person name="Gevers D."/>
            <person name="Courvalin P."/>
            <person name="Lambert T."/>
            <person name="Walker B."/>
            <person name="Young S.K."/>
            <person name="Zeng Q."/>
            <person name="Gargeya S."/>
            <person name="Fitzgerald M."/>
            <person name="Haas B."/>
            <person name="Abouelleil A."/>
            <person name="Alvarado L."/>
            <person name="Arachchi H.M."/>
            <person name="Berlin A.M."/>
            <person name="Chapman S.B."/>
            <person name="Dewar J."/>
            <person name="Goldberg J."/>
            <person name="Griggs A."/>
            <person name="Gujja S."/>
            <person name="Hansen M."/>
            <person name="Howarth C."/>
            <person name="Imamovic A."/>
            <person name="Larimer J."/>
            <person name="McCowan C."/>
            <person name="Murphy C."/>
            <person name="Neiman D."/>
            <person name="Pearson M."/>
            <person name="Priest M."/>
            <person name="Roberts A."/>
            <person name="Saif S."/>
            <person name="Shea T."/>
            <person name="Sisk P."/>
            <person name="Sykes S."/>
            <person name="Wortman J."/>
            <person name="Nusbaum C."/>
            <person name="Birren B."/>
        </authorList>
    </citation>
    <scope>NUCLEOTIDE SEQUENCE [LARGE SCALE GENOMIC DNA]</scope>
    <source>
        <strain evidence="1 2">90A8</strain>
    </source>
</reference>
<accession>A0A0E2H5L4</accession>
<dbReference type="AlphaFoldDB" id="A0A0E2H5L4"/>
<evidence type="ECO:0000313" key="1">
    <source>
        <dbReference type="EMBL" id="ENZ10200.1"/>
    </source>
</evidence>
<dbReference type="HOGENOM" id="CLU_151281_0_0_9"/>
<dbReference type="CDD" id="cd08053">
    <property type="entry name" value="Yqbg"/>
    <property type="match status" value="1"/>
</dbReference>
<dbReference type="RefSeq" id="WP_002594102.1">
    <property type="nucleotide sequence ID" value="NZ_KB850984.1"/>
</dbReference>
<evidence type="ECO:0000313" key="2">
    <source>
        <dbReference type="Proteomes" id="UP000013085"/>
    </source>
</evidence>
<dbReference type="EMBL" id="AGYR01000048">
    <property type="protein sequence ID" value="ENZ10200.1"/>
    <property type="molecule type" value="Genomic_DNA"/>
</dbReference>
<protein>
    <submittedName>
        <fullName evidence="1">Uncharacterized protein</fullName>
    </submittedName>
</protein>
<comment type="caution">
    <text evidence="1">The sequence shown here is derived from an EMBL/GenBank/DDBJ whole genome shotgun (WGS) entry which is preliminary data.</text>
</comment>
<dbReference type="Proteomes" id="UP000013085">
    <property type="component" value="Unassembled WGS sequence"/>
</dbReference>
<gene>
    <name evidence="1" type="ORF">HMPREF1090_04329</name>
</gene>
<dbReference type="Gene3D" id="1.10.3230.10">
    <property type="entry name" value="YqbG-like"/>
    <property type="match status" value="1"/>
</dbReference>
<dbReference type="PATRIC" id="fig|999408.3.peg.4645"/>
<organism evidence="1 2">
    <name type="scientific">[Clostridium] clostridioforme 90A8</name>
    <dbReference type="NCBI Taxonomy" id="999408"/>
    <lineage>
        <taxon>Bacteria</taxon>
        <taxon>Bacillati</taxon>
        <taxon>Bacillota</taxon>
        <taxon>Clostridia</taxon>
        <taxon>Lachnospirales</taxon>
        <taxon>Lachnospiraceae</taxon>
        <taxon>Enterocloster</taxon>
    </lineage>
</organism>